<dbReference type="Proteomes" id="UP000265520">
    <property type="component" value="Unassembled WGS sequence"/>
</dbReference>
<comment type="caution">
    <text evidence="1">The sequence shown here is derived from an EMBL/GenBank/DDBJ whole genome shotgun (WGS) entry which is preliminary data.</text>
</comment>
<protein>
    <submittedName>
        <fullName evidence="1">Uncharacterized protein</fullName>
    </submittedName>
</protein>
<dbReference type="AlphaFoldDB" id="A0A392WGD3"/>
<keyword evidence="2" id="KW-1185">Reference proteome</keyword>
<feature type="non-terminal residue" evidence="1">
    <location>
        <position position="59"/>
    </location>
</feature>
<proteinExistence type="predicted"/>
<accession>A0A392WGD3</accession>
<evidence type="ECO:0000313" key="1">
    <source>
        <dbReference type="EMBL" id="MCI97445.1"/>
    </source>
</evidence>
<organism evidence="1 2">
    <name type="scientific">Trifolium medium</name>
    <dbReference type="NCBI Taxonomy" id="97028"/>
    <lineage>
        <taxon>Eukaryota</taxon>
        <taxon>Viridiplantae</taxon>
        <taxon>Streptophyta</taxon>
        <taxon>Embryophyta</taxon>
        <taxon>Tracheophyta</taxon>
        <taxon>Spermatophyta</taxon>
        <taxon>Magnoliopsida</taxon>
        <taxon>eudicotyledons</taxon>
        <taxon>Gunneridae</taxon>
        <taxon>Pentapetalae</taxon>
        <taxon>rosids</taxon>
        <taxon>fabids</taxon>
        <taxon>Fabales</taxon>
        <taxon>Fabaceae</taxon>
        <taxon>Papilionoideae</taxon>
        <taxon>50 kb inversion clade</taxon>
        <taxon>NPAAA clade</taxon>
        <taxon>Hologalegina</taxon>
        <taxon>IRL clade</taxon>
        <taxon>Trifolieae</taxon>
        <taxon>Trifolium</taxon>
    </lineage>
</organism>
<dbReference type="EMBL" id="LXQA011443456">
    <property type="protein sequence ID" value="MCI97445.1"/>
    <property type="molecule type" value="Genomic_DNA"/>
</dbReference>
<reference evidence="1 2" key="1">
    <citation type="journal article" date="2018" name="Front. Plant Sci.">
        <title>Red Clover (Trifolium pratense) and Zigzag Clover (T. medium) - A Picture of Genomic Similarities and Differences.</title>
        <authorList>
            <person name="Dluhosova J."/>
            <person name="Istvanek J."/>
            <person name="Nedelnik J."/>
            <person name="Repkova J."/>
        </authorList>
    </citation>
    <scope>NUCLEOTIDE SEQUENCE [LARGE SCALE GENOMIC DNA]</scope>
    <source>
        <strain evidence="2">cv. 10/8</strain>
        <tissue evidence="1">Leaf</tissue>
    </source>
</reference>
<evidence type="ECO:0000313" key="2">
    <source>
        <dbReference type="Proteomes" id="UP000265520"/>
    </source>
</evidence>
<sequence length="59" mass="6252">MSGAALRTTVVQSGAGDFVVVCGLVRGGCCLLYVRSICLCQIYLLPVWFNQLLLYPGGG</sequence>
<name>A0A392WGD3_9FABA</name>